<reference evidence="7 8" key="1">
    <citation type="submission" date="2018-07" db="EMBL/GenBank/DDBJ databases">
        <title>Genomic Encyclopedia of Type Strains, Phase IV (KMG-IV): sequencing the most valuable type-strain genomes for metagenomic binning, comparative biology and taxonomic classification.</title>
        <authorList>
            <person name="Goeker M."/>
        </authorList>
    </citation>
    <scope>NUCLEOTIDE SEQUENCE [LARGE SCALE GENOMIC DNA]</scope>
    <source>
        <strain evidence="7 8">DSM 27016</strain>
    </source>
</reference>
<keyword evidence="3 6" id="KW-0540">Nuclease</keyword>
<evidence type="ECO:0000313" key="7">
    <source>
        <dbReference type="EMBL" id="RCX16803.1"/>
    </source>
</evidence>
<comment type="caution">
    <text evidence="7">The sequence shown here is derived from an EMBL/GenBank/DDBJ whole genome shotgun (WGS) entry which is preliminary data.</text>
</comment>
<dbReference type="GO" id="GO:0008855">
    <property type="term" value="F:exodeoxyribonuclease VII activity"/>
    <property type="evidence" value="ECO:0007669"/>
    <property type="project" value="UniProtKB-UniRule"/>
</dbReference>
<dbReference type="InterPro" id="IPR003761">
    <property type="entry name" value="Exonuc_VII_S"/>
</dbReference>
<evidence type="ECO:0000256" key="5">
    <source>
        <dbReference type="ARBA" id="ARBA00022839"/>
    </source>
</evidence>
<evidence type="ECO:0000313" key="8">
    <source>
        <dbReference type="Proteomes" id="UP000253034"/>
    </source>
</evidence>
<dbReference type="OrthoDB" id="1697399at2"/>
<evidence type="ECO:0000256" key="3">
    <source>
        <dbReference type="ARBA" id="ARBA00022722"/>
    </source>
</evidence>
<dbReference type="GO" id="GO:0009318">
    <property type="term" value="C:exodeoxyribonuclease VII complex"/>
    <property type="evidence" value="ECO:0007669"/>
    <property type="project" value="UniProtKB-UniRule"/>
</dbReference>
<dbReference type="PIRSF" id="PIRSF006488">
    <property type="entry name" value="Exonuc_VII_S"/>
    <property type="match status" value="1"/>
</dbReference>
<sequence length="78" mass="8788">MNKKELAFEEAVNELENIVAKLEKGELPLDGSIEIFQRGIELSRYCGKTLDSMEKKISILLEDGSGEIREELFDSPEA</sequence>
<dbReference type="Gene3D" id="1.10.287.1040">
    <property type="entry name" value="Exonuclease VII, small subunit"/>
    <property type="match status" value="1"/>
</dbReference>
<comment type="subunit">
    <text evidence="6">Heterooligomer composed of large and small subunits.</text>
</comment>
<evidence type="ECO:0000256" key="2">
    <source>
        <dbReference type="ARBA" id="ARBA00022490"/>
    </source>
</evidence>
<protein>
    <recommendedName>
        <fullName evidence="6">Exodeoxyribonuclease 7 small subunit</fullName>
        <ecNumber evidence="6">3.1.11.6</ecNumber>
    </recommendedName>
    <alternativeName>
        <fullName evidence="6">Exodeoxyribonuclease VII small subunit</fullName>
        <shortName evidence="6">Exonuclease VII small subunit</shortName>
    </alternativeName>
</protein>
<dbReference type="Pfam" id="PF02609">
    <property type="entry name" value="Exonuc_VII_S"/>
    <property type="match status" value="1"/>
</dbReference>
<dbReference type="GO" id="GO:0005829">
    <property type="term" value="C:cytosol"/>
    <property type="evidence" value="ECO:0007669"/>
    <property type="project" value="TreeGrafter"/>
</dbReference>
<dbReference type="NCBIfam" id="TIGR01280">
    <property type="entry name" value="xseB"/>
    <property type="match status" value="1"/>
</dbReference>
<keyword evidence="5 6" id="KW-0269">Exonuclease</keyword>
<dbReference type="PANTHER" id="PTHR34137">
    <property type="entry name" value="EXODEOXYRIBONUCLEASE 7 SMALL SUBUNIT"/>
    <property type="match status" value="1"/>
</dbReference>
<dbReference type="RefSeq" id="WP_114297539.1">
    <property type="nucleotide sequence ID" value="NZ_QPJT01000009.1"/>
</dbReference>
<dbReference type="GO" id="GO:0006308">
    <property type="term" value="P:DNA catabolic process"/>
    <property type="evidence" value="ECO:0007669"/>
    <property type="project" value="UniProtKB-UniRule"/>
</dbReference>
<evidence type="ECO:0000256" key="4">
    <source>
        <dbReference type="ARBA" id="ARBA00022801"/>
    </source>
</evidence>
<dbReference type="SUPFAM" id="SSF116842">
    <property type="entry name" value="XseB-like"/>
    <property type="match status" value="1"/>
</dbReference>
<gene>
    <name evidence="6" type="primary">xseB</name>
    <name evidence="7" type="ORF">DFR58_10928</name>
</gene>
<keyword evidence="2 6" id="KW-0963">Cytoplasm</keyword>
<name>A0A369B5N8_9FIRM</name>
<dbReference type="PANTHER" id="PTHR34137:SF1">
    <property type="entry name" value="EXODEOXYRIBONUCLEASE 7 SMALL SUBUNIT"/>
    <property type="match status" value="1"/>
</dbReference>
<comment type="similarity">
    <text evidence="1 6">Belongs to the XseB family.</text>
</comment>
<accession>A0A369B5N8</accession>
<evidence type="ECO:0000256" key="1">
    <source>
        <dbReference type="ARBA" id="ARBA00009998"/>
    </source>
</evidence>
<dbReference type="EC" id="3.1.11.6" evidence="6"/>
<organism evidence="7 8">
    <name type="scientific">Anaerobacterium chartisolvens</name>
    <dbReference type="NCBI Taxonomy" id="1297424"/>
    <lineage>
        <taxon>Bacteria</taxon>
        <taxon>Bacillati</taxon>
        <taxon>Bacillota</taxon>
        <taxon>Clostridia</taxon>
        <taxon>Eubacteriales</taxon>
        <taxon>Oscillospiraceae</taxon>
        <taxon>Anaerobacterium</taxon>
    </lineage>
</organism>
<dbReference type="HAMAP" id="MF_00337">
    <property type="entry name" value="Exonuc_7_S"/>
    <property type="match status" value="1"/>
</dbReference>
<dbReference type="InterPro" id="IPR037004">
    <property type="entry name" value="Exonuc_VII_ssu_sf"/>
</dbReference>
<keyword evidence="4 6" id="KW-0378">Hydrolase</keyword>
<comment type="catalytic activity">
    <reaction evidence="6">
        <text>Exonucleolytic cleavage in either 5'- to 3'- or 3'- to 5'-direction to yield nucleoside 5'-phosphates.</text>
        <dbReference type="EC" id="3.1.11.6"/>
    </reaction>
</comment>
<evidence type="ECO:0000256" key="6">
    <source>
        <dbReference type="HAMAP-Rule" id="MF_00337"/>
    </source>
</evidence>
<proteinExistence type="inferred from homology"/>
<keyword evidence="8" id="KW-1185">Reference proteome</keyword>
<comment type="function">
    <text evidence="6">Bidirectionally degrades single-stranded DNA into large acid-insoluble oligonucleotides, which are then degraded further into small acid-soluble oligonucleotides.</text>
</comment>
<dbReference type="AlphaFoldDB" id="A0A369B5N8"/>
<dbReference type="Proteomes" id="UP000253034">
    <property type="component" value="Unassembled WGS sequence"/>
</dbReference>
<comment type="subcellular location">
    <subcellularLocation>
        <location evidence="6">Cytoplasm</location>
    </subcellularLocation>
</comment>
<dbReference type="EMBL" id="QPJT01000009">
    <property type="protein sequence ID" value="RCX16803.1"/>
    <property type="molecule type" value="Genomic_DNA"/>
</dbReference>